<dbReference type="InterPro" id="IPR005101">
    <property type="entry name" value="Cryptochr/Photolyase_FAD-bd"/>
</dbReference>
<sequence>MAAKTSRVHHTIHWFRKGLRLHDNQSLKEACETSLTLRPIYFIDPDHVKHGNMGFNRWRFLIQSLNDLDNSLKTLGSRLFVIQGKPEEELPQLFKKWKISQLTFEFDHEPDGRARDSKISELASKDGIEVETKVCHSLYDLDNIVNHNRFCPSKKWWHFILTYKKLCTIVSSMGTPSKPIPTIDKKTFDGCTTPLGDDEDGKYQVPTLEELGIEMPEESSSVLFPGGETEALRRLDEHMEREDWVNKFEKPNTAPNSLQPSTTVLSPYVMFGCLSARLFYHRLSDIYARAKKHSNPPVSLHGQLLWREFFFTAAYGTPNFNKMEGNRVCLQVPWDNNPEFVKAWAEARTGYPFIDAIMTQLRREGWIHHLARHAVACFLTRGDLWISWEEGLKVFEKLLLDHDWSLNAGNWMWLSASAFFHAYFRVYSPVAFGKKTDPNGEYIKKYLPVLKKYPPKYIYEPWTAPLSVQKAAGCVIGRDYPKPIVDHKVAMKTNIERMKKARAKQYGGTATDEGSDEESQSKPVKRKISKQASPSKKSKKITDFLKK</sequence>
<dbReference type="SUPFAM" id="SSF48173">
    <property type="entry name" value="Cryptochrome/photolyase FAD-binding domain"/>
    <property type="match status" value="1"/>
</dbReference>
<keyword evidence="8" id="KW-1185">Reference proteome</keyword>
<keyword evidence="3" id="KW-0285">Flavoprotein</keyword>
<feature type="domain" description="Photolyase/cryptochrome alpha/beta" evidence="6">
    <location>
        <begin position="9"/>
        <end position="138"/>
    </location>
</feature>
<dbReference type="SUPFAM" id="SSF52425">
    <property type="entry name" value="Cryptochrome/photolyase, N-terminal domain"/>
    <property type="match status" value="1"/>
</dbReference>
<comment type="similarity">
    <text evidence="2">Belongs to the DNA photolyase class-1 family.</text>
</comment>
<dbReference type="InterPro" id="IPR036155">
    <property type="entry name" value="Crypto/Photolyase_N_sf"/>
</dbReference>
<dbReference type="Proteomes" id="UP001159405">
    <property type="component" value="Unassembled WGS sequence"/>
</dbReference>
<evidence type="ECO:0000256" key="2">
    <source>
        <dbReference type="ARBA" id="ARBA00005862"/>
    </source>
</evidence>
<dbReference type="PANTHER" id="PTHR11455">
    <property type="entry name" value="CRYPTOCHROME"/>
    <property type="match status" value="1"/>
</dbReference>
<protein>
    <recommendedName>
        <fullName evidence="6">Photolyase/cryptochrome alpha/beta domain-containing protein</fullName>
    </recommendedName>
</protein>
<comment type="cofactor">
    <cofactor evidence="1">
        <name>FAD</name>
        <dbReference type="ChEBI" id="CHEBI:57692"/>
    </cofactor>
</comment>
<evidence type="ECO:0000256" key="3">
    <source>
        <dbReference type="ARBA" id="ARBA00022630"/>
    </source>
</evidence>
<dbReference type="EMBL" id="CALNXK010000009">
    <property type="protein sequence ID" value="CAH3041768.1"/>
    <property type="molecule type" value="Genomic_DNA"/>
</dbReference>
<dbReference type="Gene3D" id="1.25.40.80">
    <property type="match status" value="1"/>
</dbReference>
<dbReference type="InterPro" id="IPR002081">
    <property type="entry name" value="Cryptochrome/DNA_photolyase_1"/>
</dbReference>
<dbReference type="PANTHER" id="PTHR11455:SF9">
    <property type="entry name" value="CRYPTOCHROME CIRCADIAN CLOCK 5 ISOFORM X1"/>
    <property type="match status" value="1"/>
</dbReference>
<reference evidence="7 8" key="1">
    <citation type="submission" date="2022-05" db="EMBL/GenBank/DDBJ databases">
        <authorList>
            <consortium name="Genoscope - CEA"/>
            <person name="William W."/>
        </authorList>
    </citation>
    <scope>NUCLEOTIDE SEQUENCE [LARGE SCALE GENOMIC DNA]</scope>
</reference>
<feature type="region of interest" description="Disordered" evidence="5">
    <location>
        <begin position="501"/>
        <end position="547"/>
    </location>
</feature>
<evidence type="ECO:0000256" key="1">
    <source>
        <dbReference type="ARBA" id="ARBA00001974"/>
    </source>
</evidence>
<dbReference type="PROSITE" id="PS51645">
    <property type="entry name" value="PHR_CRY_ALPHA_BETA"/>
    <property type="match status" value="1"/>
</dbReference>
<evidence type="ECO:0000313" key="7">
    <source>
        <dbReference type="EMBL" id="CAH3041768.1"/>
    </source>
</evidence>
<dbReference type="Pfam" id="PF00875">
    <property type="entry name" value="DNA_photolyase"/>
    <property type="match status" value="1"/>
</dbReference>
<dbReference type="Gene3D" id="1.10.579.10">
    <property type="entry name" value="DNA Cyclobutane Dipyrimidine Photolyase, subunit A, domain 3"/>
    <property type="match status" value="1"/>
</dbReference>
<accession>A0ABN8N2X0</accession>
<dbReference type="InterPro" id="IPR036134">
    <property type="entry name" value="Crypto/Photolyase_FAD-like_sf"/>
</dbReference>
<gene>
    <name evidence="7" type="ORF">PLOB_00047907</name>
</gene>
<evidence type="ECO:0000259" key="6">
    <source>
        <dbReference type="PROSITE" id="PS51645"/>
    </source>
</evidence>
<evidence type="ECO:0000256" key="4">
    <source>
        <dbReference type="ARBA" id="ARBA00022827"/>
    </source>
</evidence>
<proteinExistence type="inferred from homology"/>
<dbReference type="Gene3D" id="3.40.50.620">
    <property type="entry name" value="HUPs"/>
    <property type="match status" value="1"/>
</dbReference>
<comment type="caution">
    <text evidence="7">The sequence shown here is derived from an EMBL/GenBank/DDBJ whole genome shotgun (WGS) entry which is preliminary data.</text>
</comment>
<name>A0ABN8N2X0_9CNID</name>
<dbReference type="Pfam" id="PF03441">
    <property type="entry name" value="FAD_binding_7"/>
    <property type="match status" value="1"/>
</dbReference>
<dbReference type="InterPro" id="IPR006050">
    <property type="entry name" value="DNA_photolyase_N"/>
</dbReference>
<keyword evidence="4" id="KW-0274">FAD</keyword>
<evidence type="ECO:0000313" key="8">
    <source>
        <dbReference type="Proteomes" id="UP001159405"/>
    </source>
</evidence>
<organism evidence="7 8">
    <name type="scientific">Porites lobata</name>
    <dbReference type="NCBI Taxonomy" id="104759"/>
    <lineage>
        <taxon>Eukaryota</taxon>
        <taxon>Metazoa</taxon>
        <taxon>Cnidaria</taxon>
        <taxon>Anthozoa</taxon>
        <taxon>Hexacorallia</taxon>
        <taxon>Scleractinia</taxon>
        <taxon>Fungiina</taxon>
        <taxon>Poritidae</taxon>
        <taxon>Porites</taxon>
    </lineage>
</organism>
<evidence type="ECO:0000256" key="5">
    <source>
        <dbReference type="SAM" id="MobiDB-lite"/>
    </source>
</evidence>
<dbReference type="InterPro" id="IPR014729">
    <property type="entry name" value="Rossmann-like_a/b/a_fold"/>
</dbReference>